<feature type="compositionally biased region" description="Basic and acidic residues" evidence="1">
    <location>
        <begin position="257"/>
        <end position="271"/>
    </location>
</feature>
<feature type="compositionally biased region" description="Pro residues" evidence="1">
    <location>
        <begin position="51"/>
        <end position="70"/>
    </location>
</feature>
<dbReference type="AlphaFoldDB" id="A0A0F9NS86"/>
<feature type="region of interest" description="Disordered" evidence="1">
    <location>
        <begin position="49"/>
        <end position="112"/>
    </location>
</feature>
<proteinExistence type="predicted"/>
<comment type="caution">
    <text evidence="2">The sequence shown here is derived from an EMBL/GenBank/DDBJ whole genome shotgun (WGS) entry which is preliminary data.</text>
</comment>
<feature type="compositionally biased region" description="Low complexity" evidence="1">
    <location>
        <begin position="89"/>
        <end position="112"/>
    </location>
</feature>
<reference evidence="2" key="1">
    <citation type="journal article" date="2015" name="Nature">
        <title>Complex archaea that bridge the gap between prokaryotes and eukaryotes.</title>
        <authorList>
            <person name="Spang A."/>
            <person name="Saw J.H."/>
            <person name="Jorgensen S.L."/>
            <person name="Zaremba-Niedzwiedzka K."/>
            <person name="Martijn J."/>
            <person name="Lind A.E."/>
            <person name="van Eijk R."/>
            <person name="Schleper C."/>
            <person name="Guy L."/>
            <person name="Ettema T.J."/>
        </authorList>
    </citation>
    <scope>NUCLEOTIDE SEQUENCE</scope>
</reference>
<protein>
    <submittedName>
        <fullName evidence="2">Uncharacterized protein</fullName>
    </submittedName>
</protein>
<evidence type="ECO:0000256" key="1">
    <source>
        <dbReference type="SAM" id="MobiDB-lite"/>
    </source>
</evidence>
<name>A0A0F9NS86_9ZZZZ</name>
<gene>
    <name evidence="2" type="ORF">LCGC14_1301940</name>
</gene>
<dbReference type="EMBL" id="LAZR01007605">
    <property type="protein sequence ID" value="KKM84172.1"/>
    <property type="molecule type" value="Genomic_DNA"/>
</dbReference>
<organism evidence="2">
    <name type="scientific">marine sediment metagenome</name>
    <dbReference type="NCBI Taxonomy" id="412755"/>
    <lineage>
        <taxon>unclassified sequences</taxon>
        <taxon>metagenomes</taxon>
        <taxon>ecological metagenomes</taxon>
    </lineage>
</organism>
<evidence type="ECO:0000313" key="2">
    <source>
        <dbReference type="EMBL" id="KKM84172.1"/>
    </source>
</evidence>
<sequence length="292" mass="30629">MKKSRVILTGAVALTLLIAVTILTATGGGEAPTTPTALEGKWAAIMAATPTPSPSPTAVPTPTPEDPATPEPTLIPSWTYTPTPEPGVTAAGGTNTSSSTTPRAPTAPQMTPTPVSVPIPLPIPTSVPTPAPTATPVPTSTPSPTPIPTPTPAPFFHVGDLNTWGHFNGSGANGWVRITLHNAEHGKVVYTYVYAAFFLDGVRVTGDAHVTGGGYNINGIVWYKQNDFGASVRHFPPGVLTYCVTNLREYDSTYPHDAPRDYDPTQNHDPDLDNGGTDHNMMSDGTCIEVMQ</sequence>
<accession>A0A0F9NS86</accession>
<feature type="region of interest" description="Disordered" evidence="1">
    <location>
        <begin position="254"/>
        <end position="279"/>
    </location>
</feature>